<keyword evidence="2" id="KW-1185">Reference proteome</keyword>
<dbReference type="Proteomes" id="UP000886998">
    <property type="component" value="Unassembled WGS sequence"/>
</dbReference>
<name>A0A8X7BYN4_9ARAC</name>
<comment type="caution">
    <text evidence="1">The sequence shown here is derived from an EMBL/GenBank/DDBJ whole genome shotgun (WGS) entry which is preliminary data.</text>
</comment>
<gene>
    <name evidence="1" type="ORF">TNIN_4841</name>
</gene>
<dbReference type="EMBL" id="BMAV01007300">
    <property type="protein sequence ID" value="GFY50056.1"/>
    <property type="molecule type" value="Genomic_DNA"/>
</dbReference>
<accession>A0A8X7BYN4</accession>
<reference evidence="1" key="1">
    <citation type="submission" date="2020-08" db="EMBL/GenBank/DDBJ databases">
        <title>Multicomponent nature underlies the extraordinary mechanical properties of spider dragline silk.</title>
        <authorList>
            <person name="Kono N."/>
            <person name="Nakamura H."/>
            <person name="Mori M."/>
            <person name="Yoshida Y."/>
            <person name="Ohtoshi R."/>
            <person name="Malay A.D."/>
            <person name="Moran D.A.P."/>
            <person name="Tomita M."/>
            <person name="Numata K."/>
            <person name="Arakawa K."/>
        </authorList>
    </citation>
    <scope>NUCLEOTIDE SEQUENCE</scope>
</reference>
<evidence type="ECO:0000313" key="2">
    <source>
        <dbReference type="Proteomes" id="UP000886998"/>
    </source>
</evidence>
<dbReference type="AlphaFoldDB" id="A0A8X7BYN4"/>
<protein>
    <submittedName>
        <fullName evidence="1">Uncharacterized protein</fullName>
    </submittedName>
</protein>
<sequence>MADVTVCQMLHSNDYAQEGNGWGSIMLGLQEGSTAVECLEVQIGYGRKFDSVDVSGCKASKRLDQLLVPYSRSTSDLYSLLSCIFSFILQIEISSELDFLACNPSGG</sequence>
<organism evidence="1 2">
    <name type="scientific">Trichonephila inaurata madagascariensis</name>
    <dbReference type="NCBI Taxonomy" id="2747483"/>
    <lineage>
        <taxon>Eukaryota</taxon>
        <taxon>Metazoa</taxon>
        <taxon>Ecdysozoa</taxon>
        <taxon>Arthropoda</taxon>
        <taxon>Chelicerata</taxon>
        <taxon>Arachnida</taxon>
        <taxon>Araneae</taxon>
        <taxon>Araneomorphae</taxon>
        <taxon>Entelegynae</taxon>
        <taxon>Araneoidea</taxon>
        <taxon>Nephilidae</taxon>
        <taxon>Trichonephila</taxon>
        <taxon>Trichonephila inaurata</taxon>
    </lineage>
</organism>
<proteinExistence type="predicted"/>
<evidence type="ECO:0000313" key="1">
    <source>
        <dbReference type="EMBL" id="GFY50056.1"/>
    </source>
</evidence>